<evidence type="ECO:0000256" key="1">
    <source>
        <dbReference type="SAM" id="MobiDB-lite"/>
    </source>
</evidence>
<evidence type="ECO:0000313" key="2">
    <source>
        <dbReference type="EMBL" id="KAA8491087.1"/>
    </source>
</evidence>
<proteinExistence type="predicted"/>
<sequence>MERRRGRPRSRQDKACGALVHTQVGEQVYVLLVRQTWTRSGFERLFRIMTGAEALVCSKALRRRALHVARSRSRVTLGSLSSSAGTKPGGEMVSGSLTSLSHSNSLPGSRDDYELDTDSSSSSEHADGAERTSYATSSYLRPDGMWMRCSPIVSEEPYSSMDEELEGVSSFFRSEDDLTSTLHNCLTDELEIFCSSFEAVWNHPDVPASWKACIKETAETMYDDVLCHEARLELIHRKTSILDPQDVLARNRRSIPRFTVDGREREPALCVLQHVRRLVGASLSDDSHVRLVQSPHGDRLPAPWLHVLTRTSRYYVVRVDGCDLTPRHCADIYPGAKSYAWHSLASLSHMWFPRELRDMLKVVIPYIERSAQPLAVEEDVEQVFENEPQTWEEIVFPCP</sequence>
<dbReference type="EMBL" id="VRMN01000016">
    <property type="protein sequence ID" value="KAA8491087.1"/>
    <property type="molecule type" value="Genomic_DNA"/>
</dbReference>
<feature type="compositionally biased region" description="Low complexity" evidence="1">
    <location>
        <begin position="94"/>
        <end position="106"/>
    </location>
</feature>
<evidence type="ECO:0000313" key="3">
    <source>
        <dbReference type="Proteomes" id="UP000324585"/>
    </source>
</evidence>
<feature type="region of interest" description="Disordered" evidence="1">
    <location>
        <begin position="77"/>
        <end position="134"/>
    </location>
</feature>
<organism evidence="2 3">
    <name type="scientific">Porphyridium purpureum</name>
    <name type="common">Red alga</name>
    <name type="synonym">Porphyridium cruentum</name>
    <dbReference type="NCBI Taxonomy" id="35688"/>
    <lineage>
        <taxon>Eukaryota</taxon>
        <taxon>Rhodophyta</taxon>
        <taxon>Bangiophyceae</taxon>
        <taxon>Porphyridiales</taxon>
        <taxon>Porphyridiaceae</taxon>
        <taxon>Porphyridium</taxon>
    </lineage>
</organism>
<dbReference type="Proteomes" id="UP000324585">
    <property type="component" value="Unassembled WGS sequence"/>
</dbReference>
<protein>
    <submittedName>
        <fullName evidence="2">Uncharacterized protein</fullName>
    </submittedName>
</protein>
<reference evidence="3" key="1">
    <citation type="journal article" date="2019" name="Nat. Commun.">
        <title>Expansion of phycobilisome linker gene families in mesophilic red algae.</title>
        <authorList>
            <person name="Lee J."/>
            <person name="Kim D."/>
            <person name="Bhattacharya D."/>
            <person name="Yoon H.S."/>
        </authorList>
    </citation>
    <scope>NUCLEOTIDE SEQUENCE [LARGE SCALE GENOMIC DNA]</scope>
    <source>
        <strain evidence="3">CCMP 1328</strain>
    </source>
</reference>
<keyword evidence="3" id="KW-1185">Reference proteome</keyword>
<dbReference type="AlphaFoldDB" id="A0A5J4YKU0"/>
<accession>A0A5J4YKU0</accession>
<gene>
    <name evidence="2" type="ORF">FVE85_4504</name>
</gene>
<name>A0A5J4YKU0_PORPP</name>
<comment type="caution">
    <text evidence="2">The sequence shown here is derived from an EMBL/GenBank/DDBJ whole genome shotgun (WGS) entry which is preliminary data.</text>
</comment>